<dbReference type="InterPro" id="IPR057972">
    <property type="entry name" value="Terminase_7"/>
</dbReference>
<accession>A0A1X0IR06</accession>
<name>A0A1X0IR06_MYCRH</name>
<dbReference type="EMBL" id="MVIH01000009">
    <property type="protein sequence ID" value="ORB50803.1"/>
    <property type="molecule type" value="Genomic_DNA"/>
</dbReference>
<proteinExistence type="predicted"/>
<dbReference type="OrthoDB" id="3233083at2"/>
<dbReference type="Pfam" id="PF25673">
    <property type="entry name" value="Terminase_7"/>
    <property type="match status" value="1"/>
</dbReference>
<reference evidence="1 2" key="1">
    <citation type="submission" date="2016-12" db="EMBL/GenBank/DDBJ databases">
        <title>The new phylogeny of genus Mycobacterium.</title>
        <authorList>
            <person name="Tortoli E."/>
            <person name="Trovato A."/>
            <person name="Cirillo D.M."/>
        </authorList>
    </citation>
    <scope>NUCLEOTIDE SEQUENCE [LARGE SCALE GENOMIC DNA]</scope>
    <source>
        <strain evidence="1 2">DSM 44223</strain>
    </source>
</reference>
<keyword evidence="2" id="KW-1185">Reference proteome</keyword>
<organism evidence="1 2">
    <name type="scientific">Mycolicibacterium rhodesiae</name>
    <name type="common">Mycobacterium rhodesiae</name>
    <dbReference type="NCBI Taxonomy" id="36814"/>
    <lineage>
        <taxon>Bacteria</taxon>
        <taxon>Bacillati</taxon>
        <taxon>Actinomycetota</taxon>
        <taxon>Actinomycetes</taxon>
        <taxon>Mycobacteriales</taxon>
        <taxon>Mycobacteriaceae</taxon>
        <taxon>Mycolicibacterium</taxon>
    </lineage>
</organism>
<protein>
    <recommendedName>
        <fullName evidence="3">Bacteriophage protein</fullName>
    </recommendedName>
</protein>
<evidence type="ECO:0008006" key="3">
    <source>
        <dbReference type="Google" id="ProtNLM"/>
    </source>
</evidence>
<dbReference type="RefSeq" id="WP_083120811.1">
    <property type="nucleotide sequence ID" value="NZ_JACKUO010000028.1"/>
</dbReference>
<sequence>MRGPLPKDPATRARTNSERVPFQLVEIPNVEQPDLPDYFRYEGRKIKYPARTLEWWEQWNGSPLTKGFTDHDWSYLLDTAVLHAQFWLGLGNVIKIAGELRQRLSKFGVTPADRARLRIMFVTADEAEEAKRRADELNGRVVATGNPRRLTALSFDHTQAAPSSDEASSDA</sequence>
<evidence type="ECO:0000313" key="2">
    <source>
        <dbReference type="Proteomes" id="UP000192534"/>
    </source>
</evidence>
<comment type="caution">
    <text evidence="1">The sequence shown here is derived from an EMBL/GenBank/DDBJ whole genome shotgun (WGS) entry which is preliminary data.</text>
</comment>
<dbReference type="Proteomes" id="UP000192534">
    <property type="component" value="Unassembled WGS sequence"/>
</dbReference>
<evidence type="ECO:0000313" key="1">
    <source>
        <dbReference type="EMBL" id="ORB50803.1"/>
    </source>
</evidence>
<dbReference type="AlphaFoldDB" id="A0A1X0IR06"/>
<gene>
    <name evidence="1" type="ORF">BST42_18730</name>
</gene>